<evidence type="ECO:0000313" key="3">
    <source>
        <dbReference type="Proteomes" id="UP001597252"/>
    </source>
</evidence>
<name>A0ABW4E7D4_9LACO</name>
<reference evidence="3" key="1">
    <citation type="journal article" date="2019" name="Int. J. Syst. Evol. Microbiol.">
        <title>The Global Catalogue of Microorganisms (GCM) 10K type strain sequencing project: providing services to taxonomists for standard genome sequencing and annotation.</title>
        <authorList>
            <consortium name="The Broad Institute Genomics Platform"/>
            <consortium name="The Broad Institute Genome Sequencing Center for Infectious Disease"/>
            <person name="Wu L."/>
            <person name="Ma J."/>
        </authorList>
    </citation>
    <scope>NUCLEOTIDE SEQUENCE [LARGE SCALE GENOMIC DNA]</scope>
    <source>
        <strain evidence="3">CCM 8903</strain>
    </source>
</reference>
<evidence type="ECO:0000256" key="1">
    <source>
        <dbReference type="SAM" id="Phobius"/>
    </source>
</evidence>
<keyword evidence="3" id="KW-1185">Reference proteome</keyword>
<organism evidence="2 3">
    <name type="scientific">Lacticaseibacillus baoqingensis</name>
    <dbReference type="NCBI Taxonomy" id="2486013"/>
    <lineage>
        <taxon>Bacteria</taxon>
        <taxon>Bacillati</taxon>
        <taxon>Bacillota</taxon>
        <taxon>Bacilli</taxon>
        <taxon>Lactobacillales</taxon>
        <taxon>Lactobacillaceae</taxon>
        <taxon>Lacticaseibacillus</taxon>
    </lineage>
</organism>
<feature type="transmembrane region" description="Helical" evidence="1">
    <location>
        <begin position="12"/>
        <end position="34"/>
    </location>
</feature>
<accession>A0ABW4E7D4</accession>
<sequence length="134" mass="15311">MIKIWLITLGETLLIVVSGGALTTWAFYAVQSHWGDHAVIAAAFPWLYVFGAAYWLAVGLFVSRVCWVLLLFDAYVRWFDLSPSRLAAIMHEPITAFCYDQHQHIHFAEDSFKIHQALLADLRQHFGPLPNTHE</sequence>
<gene>
    <name evidence="2" type="ORF">ACFQ5J_09945</name>
</gene>
<keyword evidence="1" id="KW-0472">Membrane</keyword>
<evidence type="ECO:0000313" key="2">
    <source>
        <dbReference type="EMBL" id="MFD1485549.1"/>
    </source>
</evidence>
<proteinExistence type="predicted"/>
<feature type="transmembrane region" description="Helical" evidence="1">
    <location>
        <begin position="46"/>
        <end position="72"/>
    </location>
</feature>
<protein>
    <submittedName>
        <fullName evidence="2">Uncharacterized protein</fullName>
    </submittedName>
</protein>
<dbReference type="Proteomes" id="UP001597252">
    <property type="component" value="Unassembled WGS sequence"/>
</dbReference>
<keyword evidence="1" id="KW-0812">Transmembrane</keyword>
<comment type="caution">
    <text evidence="2">The sequence shown here is derived from an EMBL/GenBank/DDBJ whole genome shotgun (WGS) entry which is preliminary data.</text>
</comment>
<dbReference type="RefSeq" id="WP_125754042.1">
    <property type="nucleotide sequence ID" value="NZ_JBHTON010000033.1"/>
</dbReference>
<keyword evidence="1" id="KW-1133">Transmembrane helix</keyword>
<dbReference type="EMBL" id="JBHTON010000033">
    <property type="protein sequence ID" value="MFD1485549.1"/>
    <property type="molecule type" value="Genomic_DNA"/>
</dbReference>